<dbReference type="InterPro" id="IPR054202">
    <property type="entry name" value="DUF6907"/>
</dbReference>
<dbReference type="Pfam" id="PF21848">
    <property type="entry name" value="DUF6907"/>
    <property type="match status" value="1"/>
</dbReference>
<keyword evidence="3" id="KW-1185">Reference proteome</keyword>
<dbReference type="EMBL" id="CP053189">
    <property type="protein sequence ID" value="QJS13223.1"/>
    <property type="molecule type" value="Genomic_DNA"/>
</dbReference>
<evidence type="ECO:0000313" key="3">
    <source>
        <dbReference type="Proteomes" id="UP000502641"/>
    </source>
</evidence>
<feature type="compositionally biased region" description="Polar residues" evidence="1">
    <location>
        <begin position="1"/>
        <end position="13"/>
    </location>
</feature>
<accession>A0A6M4PTA5</accession>
<gene>
    <name evidence="2" type="ORF">HKX69_30055</name>
</gene>
<name>A0A6M4PTA5_9ACTN</name>
<evidence type="ECO:0000256" key="1">
    <source>
        <dbReference type="SAM" id="MobiDB-lite"/>
    </source>
</evidence>
<reference evidence="2 3" key="1">
    <citation type="submission" date="2020-05" db="EMBL/GenBank/DDBJ databases">
        <authorList>
            <person name="Li K."/>
        </authorList>
    </citation>
    <scope>NUCLEOTIDE SEQUENCE [LARGE SCALE GENOMIC DNA]</scope>
    <source>
        <strain evidence="3">jing01</strain>
    </source>
</reference>
<dbReference type="Proteomes" id="UP000502641">
    <property type="component" value="Chromosome"/>
</dbReference>
<protein>
    <submittedName>
        <fullName evidence="2">Uncharacterized protein</fullName>
    </submittedName>
</protein>
<dbReference type="KEGG" id="sarg:HKX69_30055"/>
<organism evidence="2 3">
    <name type="scientific">Streptomyces argyrophylli</name>
    <dbReference type="NCBI Taxonomy" id="2726118"/>
    <lineage>
        <taxon>Bacteria</taxon>
        <taxon>Bacillati</taxon>
        <taxon>Actinomycetota</taxon>
        <taxon>Actinomycetes</taxon>
        <taxon>Kitasatosporales</taxon>
        <taxon>Streptomycetaceae</taxon>
        <taxon>Streptomyces</taxon>
    </lineage>
</organism>
<proteinExistence type="predicted"/>
<sequence length="172" mass="18837">MAQHTVASRTDFQPTGRALPFVPEQPRDRSEHVTPLTAAQRGVEWMNRWGCPGFCVVPHGEPLALECHSTAPVETSLRAAEIDCSGYSENGEGLPWLTAQVIVHNEQDDPRGRETQVWLGYGVHLAEISPAQARQALDSLRAFTTRLAAVVGLAEQVAADDRTDEHHPQARG</sequence>
<evidence type="ECO:0000313" key="2">
    <source>
        <dbReference type="EMBL" id="QJS13223.1"/>
    </source>
</evidence>
<dbReference type="RefSeq" id="WP_171158564.1">
    <property type="nucleotide sequence ID" value="NZ_CP053189.1"/>
</dbReference>
<dbReference type="AlphaFoldDB" id="A0A6M4PTA5"/>
<feature type="region of interest" description="Disordered" evidence="1">
    <location>
        <begin position="1"/>
        <end position="33"/>
    </location>
</feature>